<dbReference type="GeneID" id="34522982"/>
<feature type="compositionally biased region" description="Polar residues" evidence="2">
    <location>
        <begin position="14"/>
        <end position="27"/>
    </location>
</feature>
<dbReference type="RefSeq" id="XP_022461594.1">
    <property type="nucleotide sequence ID" value="XM_022600452.1"/>
</dbReference>
<feature type="coiled-coil region" evidence="1">
    <location>
        <begin position="293"/>
        <end position="323"/>
    </location>
</feature>
<evidence type="ECO:0000256" key="1">
    <source>
        <dbReference type="SAM" id="Coils"/>
    </source>
</evidence>
<reference evidence="3" key="2">
    <citation type="submission" date="2014-02" db="EMBL/GenBank/DDBJ databases">
        <title>Complete DNA sequence of /Kuraishia capsulata/ illustrates novel genomic features among budding yeasts (/Saccharomycotina/).</title>
        <authorList>
            <person name="Morales L."/>
            <person name="Noel B."/>
            <person name="Porcel B."/>
            <person name="Marcet-Houben M."/>
            <person name="Hullo M-F."/>
            <person name="Sacerdot C."/>
            <person name="Tekaia F."/>
            <person name="Leh-Louis V."/>
            <person name="Despons L."/>
            <person name="Khanna V."/>
            <person name="Aury J-M."/>
            <person name="Barbe V."/>
            <person name="Couloux A."/>
            <person name="Labadie K."/>
            <person name="Pelletier E."/>
            <person name="Souciet J-L."/>
            <person name="Boekhout T."/>
            <person name="Gabaldon T."/>
            <person name="Wincker P."/>
            <person name="Dujon B."/>
        </authorList>
    </citation>
    <scope>NUCLEOTIDE SEQUENCE</scope>
    <source>
        <strain evidence="3">CBS 1993</strain>
    </source>
</reference>
<dbReference type="EMBL" id="HG793131">
    <property type="protein sequence ID" value="CDK29610.1"/>
    <property type="molecule type" value="Genomic_DNA"/>
</dbReference>
<dbReference type="AlphaFoldDB" id="W6MXW8"/>
<evidence type="ECO:0000256" key="2">
    <source>
        <dbReference type="SAM" id="MobiDB-lite"/>
    </source>
</evidence>
<accession>W6MXW8</accession>
<feature type="coiled-coil region" evidence="1">
    <location>
        <begin position="74"/>
        <end position="129"/>
    </location>
</feature>
<evidence type="ECO:0000313" key="3">
    <source>
        <dbReference type="EMBL" id="CDK29610.1"/>
    </source>
</evidence>
<dbReference type="HOGENOM" id="CLU_448384_0_0_1"/>
<keyword evidence="1" id="KW-0175">Coiled coil</keyword>
<proteinExistence type="predicted"/>
<gene>
    <name evidence="3" type="ORF">KUCA_T00005603001</name>
</gene>
<name>W6MXW8_9ASCO</name>
<feature type="compositionally biased region" description="Polar residues" evidence="2">
    <location>
        <begin position="34"/>
        <end position="57"/>
    </location>
</feature>
<sequence length="609" mass="69870">MSFPRKTLAETDNSRLNALMSQSQPRQPSKIPRTRSTIRPTSSNAPSNHKNHTSSTFDVNQVLNQFEGMRRLDEEESEKELIRLDSQIAELHAQIERAEFEESEHHRHLNNYIRETEALEKRLKELDETIGRNKLKFDNDLKHFEVKYALKLEEHSLELKKVYDSTIEEFEGMLKDGDSEIEERDHLSKVADLKLQISGLQRELLEKKSEITSKLQEEREKKDTVLDSKLANVREMSVEPRSQLKALKSELLSVEKKIASCEADVMHQQLKQQGLVNKMKNSRPDEGTVEQKIAKLDSKKHKLEEDIDQRRELLLDSSKLEKEKRVCYETRKANLEHEQNHVRKIEHQIYEHSKTLRVFARVVGKSKFFKTSIRVPYTEIEHAAGTREILTFEKVFRCSETGLEHLPELRLLVRECLGNCSVSVIEVGTALPDLPTMMKAMEYYYDTLSGQDRDISFFRYSFSPEGQFIDVSTGKVCSGPINSDGKFDVSSVKSTQINSKTALNEVISNMEAFENQSSLFGMFVHSGYQLSMFVQLKLVLQDASQFTPLTKAMDSLSKLVAALYENTKTQTVVSVDDSGDDAEFEWLKTVSQLRLKDSVGSKTASEFLV</sequence>
<feature type="coiled-coil region" evidence="1">
    <location>
        <begin position="190"/>
        <end position="264"/>
    </location>
</feature>
<reference evidence="3" key="1">
    <citation type="submission" date="2013-12" db="EMBL/GenBank/DDBJ databases">
        <authorList>
            <person name="Genoscope - CEA"/>
        </authorList>
    </citation>
    <scope>NUCLEOTIDE SEQUENCE</scope>
    <source>
        <strain evidence="3">CBS 1993</strain>
    </source>
</reference>
<protein>
    <submittedName>
        <fullName evidence="3">Uncharacterized protein</fullName>
    </submittedName>
</protein>
<feature type="region of interest" description="Disordered" evidence="2">
    <location>
        <begin position="1"/>
        <end position="57"/>
    </location>
</feature>
<organism evidence="3 4">
    <name type="scientific">Kuraishia capsulata CBS 1993</name>
    <dbReference type="NCBI Taxonomy" id="1382522"/>
    <lineage>
        <taxon>Eukaryota</taxon>
        <taxon>Fungi</taxon>
        <taxon>Dikarya</taxon>
        <taxon>Ascomycota</taxon>
        <taxon>Saccharomycotina</taxon>
        <taxon>Pichiomycetes</taxon>
        <taxon>Pichiales</taxon>
        <taxon>Pichiaceae</taxon>
        <taxon>Kuraishia</taxon>
    </lineage>
</organism>
<keyword evidence="4" id="KW-1185">Reference proteome</keyword>
<evidence type="ECO:0000313" key="4">
    <source>
        <dbReference type="Proteomes" id="UP000019384"/>
    </source>
</evidence>
<dbReference type="Proteomes" id="UP000019384">
    <property type="component" value="Unassembled WGS sequence"/>
</dbReference>